<gene>
    <name evidence="2" type="ORF">C2G38_2242089</name>
</gene>
<dbReference type="PANTHER" id="PTHR43591:SF24">
    <property type="entry name" value="2-METHOXY-6-POLYPRENYL-1,4-BENZOQUINOL METHYLASE, MITOCHONDRIAL"/>
    <property type="match status" value="1"/>
</dbReference>
<evidence type="ECO:0000313" key="2">
    <source>
        <dbReference type="EMBL" id="RIB24284.1"/>
    </source>
</evidence>
<protein>
    <submittedName>
        <fullName evidence="2">S-adenosyl-L-methionine-dependent methyltransferase</fullName>
    </submittedName>
</protein>
<reference evidence="2 3" key="1">
    <citation type="submission" date="2018-06" db="EMBL/GenBank/DDBJ databases">
        <title>Comparative genomics reveals the genomic features of Rhizophagus irregularis, R. cerebriforme, R. diaphanum and Gigaspora rosea, and their symbiotic lifestyle signature.</title>
        <authorList>
            <person name="Morin E."/>
            <person name="San Clemente H."/>
            <person name="Chen E.C.H."/>
            <person name="De La Providencia I."/>
            <person name="Hainaut M."/>
            <person name="Kuo A."/>
            <person name="Kohler A."/>
            <person name="Murat C."/>
            <person name="Tang N."/>
            <person name="Roy S."/>
            <person name="Loubradou J."/>
            <person name="Henrissat B."/>
            <person name="Grigoriev I.V."/>
            <person name="Corradi N."/>
            <person name="Roux C."/>
            <person name="Martin F.M."/>
        </authorList>
    </citation>
    <scope>NUCLEOTIDE SEQUENCE [LARGE SCALE GENOMIC DNA]</scope>
    <source>
        <strain evidence="2 3">DAOM 194757</strain>
    </source>
</reference>
<dbReference type="STRING" id="44941.A0A397VP57"/>
<keyword evidence="3" id="KW-1185">Reference proteome</keyword>
<keyword evidence="2" id="KW-0808">Transferase</keyword>
<comment type="caution">
    <text evidence="2">The sequence shown here is derived from an EMBL/GenBank/DDBJ whole genome shotgun (WGS) entry which is preliminary data.</text>
</comment>
<dbReference type="InterPro" id="IPR041698">
    <property type="entry name" value="Methyltransf_25"/>
</dbReference>
<dbReference type="AlphaFoldDB" id="A0A397VP57"/>
<accession>A0A397VP57</accession>
<proteinExistence type="predicted"/>
<sequence length="310" mass="35352">MGLSNSKSNSNYKKVSFDLNTKKEIFKYANGRRFHNDENSKYFLPNDDEEVDRLQIQHFLFCYLWQGNYSSPISDLLDRGGAKVLDVGCGPGTWLLNMSTDYPRVSFTGIDISPIYPSEIKPCNLTFQTANILEGLPFPDNHFDFVYMRFLLTAFTEDDWQNKVIQELCRVLKPGGYIEIMEGDMVLNPEGDCGKILMNAFRSILLSKSINPRICSKIMNLLSNHQSLTNFTCEERLCPVGTWAGRVGEGISQDFCSTLYTLRGALSDVIEAEGIIGEKFSYEDLVKGFVDECNQFKANFRHCRFYAQKI</sequence>
<dbReference type="OrthoDB" id="2013972at2759"/>
<keyword evidence="2" id="KW-0489">Methyltransferase</keyword>
<dbReference type="CDD" id="cd02440">
    <property type="entry name" value="AdoMet_MTases"/>
    <property type="match status" value="1"/>
</dbReference>
<name>A0A397VP57_9GLOM</name>
<dbReference type="Pfam" id="PF13649">
    <property type="entry name" value="Methyltransf_25"/>
    <property type="match status" value="1"/>
</dbReference>
<evidence type="ECO:0000313" key="3">
    <source>
        <dbReference type="Proteomes" id="UP000266673"/>
    </source>
</evidence>
<dbReference type="EMBL" id="QKWP01000222">
    <property type="protein sequence ID" value="RIB24284.1"/>
    <property type="molecule type" value="Genomic_DNA"/>
</dbReference>
<dbReference type="SUPFAM" id="SSF53335">
    <property type="entry name" value="S-adenosyl-L-methionine-dependent methyltransferases"/>
    <property type="match status" value="1"/>
</dbReference>
<dbReference type="InterPro" id="IPR029063">
    <property type="entry name" value="SAM-dependent_MTases_sf"/>
</dbReference>
<dbReference type="Proteomes" id="UP000266673">
    <property type="component" value="Unassembled WGS sequence"/>
</dbReference>
<evidence type="ECO:0000259" key="1">
    <source>
        <dbReference type="Pfam" id="PF13649"/>
    </source>
</evidence>
<dbReference type="Gene3D" id="3.40.50.150">
    <property type="entry name" value="Vaccinia Virus protein VP39"/>
    <property type="match status" value="1"/>
</dbReference>
<dbReference type="GO" id="GO:0008168">
    <property type="term" value="F:methyltransferase activity"/>
    <property type="evidence" value="ECO:0007669"/>
    <property type="project" value="UniProtKB-KW"/>
</dbReference>
<organism evidence="2 3">
    <name type="scientific">Gigaspora rosea</name>
    <dbReference type="NCBI Taxonomy" id="44941"/>
    <lineage>
        <taxon>Eukaryota</taxon>
        <taxon>Fungi</taxon>
        <taxon>Fungi incertae sedis</taxon>
        <taxon>Mucoromycota</taxon>
        <taxon>Glomeromycotina</taxon>
        <taxon>Glomeromycetes</taxon>
        <taxon>Diversisporales</taxon>
        <taxon>Gigasporaceae</taxon>
        <taxon>Gigaspora</taxon>
    </lineage>
</organism>
<feature type="domain" description="Methyltransferase" evidence="1">
    <location>
        <begin position="84"/>
        <end position="176"/>
    </location>
</feature>
<dbReference type="GO" id="GO:0032259">
    <property type="term" value="P:methylation"/>
    <property type="evidence" value="ECO:0007669"/>
    <property type="project" value="UniProtKB-KW"/>
</dbReference>
<dbReference type="PANTHER" id="PTHR43591">
    <property type="entry name" value="METHYLTRANSFERASE"/>
    <property type="match status" value="1"/>
</dbReference>